<gene>
    <name evidence="1" type="ORF">METZ01_LOCUS418232</name>
</gene>
<proteinExistence type="predicted"/>
<name>A0A382X4V6_9ZZZZ</name>
<organism evidence="1">
    <name type="scientific">marine metagenome</name>
    <dbReference type="NCBI Taxonomy" id="408172"/>
    <lineage>
        <taxon>unclassified sequences</taxon>
        <taxon>metagenomes</taxon>
        <taxon>ecological metagenomes</taxon>
    </lineage>
</organism>
<protein>
    <submittedName>
        <fullName evidence="1">Uncharacterized protein</fullName>
    </submittedName>
</protein>
<evidence type="ECO:0000313" key="1">
    <source>
        <dbReference type="EMBL" id="SVD65378.1"/>
    </source>
</evidence>
<accession>A0A382X4V6</accession>
<feature type="non-terminal residue" evidence="1">
    <location>
        <position position="1"/>
    </location>
</feature>
<dbReference type="EMBL" id="UINC01164497">
    <property type="protein sequence ID" value="SVD65378.1"/>
    <property type="molecule type" value="Genomic_DNA"/>
</dbReference>
<reference evidence="1" key="1">
    <citation type="submission" date="2018-05" db="EMBL/GenBank/DDBJ databases">
        <authorList>
            <person name="Lanie J.A."/>
            <person name="Ng W.-L."/>
            <person name="Kazmierczak K.M."/>
            <person name="Andrzejewski T.M."/>
            <person name="Davidsen T.M."/>
            <person name="Wayne K.J."/>
            <person name="Tettelin H."/>
            <person name="Glass J.I."/>
            <person name="Rusch D."/>
            <person name="Podicherti R."/>
            <person name="Tsui H.-C.T."/>
            <person name="Winkler M.E."/>
        </authorList>
    </citation>
    <scope>NUCLEOTIDE SEQUENCE</scope>
</reference>
<dbReference type="AlphaFoldDB" id="A0A382X4V6"/>
<sequence length="21" mass="2553">EAFIRGYMAYWFRAFLVGLEL</sequence>